<dbReference type="Pfam" id="PF08241">
    <property type="entry name" value="Methyltransf_11"/>
    <property type="match status" value="1"/>
</dbReference>
<keyword evidence="3 5" id="KW-0808">Transferase</keyword>
<dbReference type="STRING" id="1858805.M5FPT5"/>
<sequence length="298" mass="33156">MAAFADKDFNAEQYQSYRPSYPDELYDTIYKYHEAGGAQWNLCVDLGCGTGQSARTTASRLASVIGVDPSEAMIESARKVPQGHAKGGSMKYVVAPSEKLEFLEDASVDMITAATSCQYFKFPETWDEIRRVLKPNGTVAFFSYTAFQLGSPLNALNTYIDHCINSSSAMGPYRSQPGHDIVHTFLDLIPSPGQGFNASAEQRIKYIGEQFPLLHIENRQPVIIKASLPWSAIDGWFRTASYAHNYAKAHPEDKQNPEGDIMARLVKELKAEAEKMGFHENLINVETPMALLLFRKSA</sequence>
<dbReference type="RefSeq" id="XP_040625663.1">
    <property type="nucleotide sequence ID" value="XM_040767585.1"/>
</dbReference>
<evidence type="ECO:0000313" key="5">
    <source>
        <dbReference type="EMBL" id="EJT98765.1"/>
    </source>
</evidence>
<dbReference type="EMBL" id="JH795872">
    <property type="protein sequence ID" value="EJT98765.1"/>
    <property type="molecule type" value="Genomic_DNA"/>
</dbReference>
<dbReference type="OMA" id="VKTWSSY"/>
<dbReference type="GO" id="GO:0032259">
    <property type="term" value="P:methylation"/>
    <property type="evidence" value="ECO:0007669"/>
    <property type="project" value="UniProtKB-KW"/>
</dbReference>
<dbReference type="AlphaFoldDB" id="M5FPT5"/>
<dbReference type="HOGENOM" id="CLU_049344_1_1_1"/>
<evidence type="ECO:0000259" key="4">
    <source>
        <dbReference type="Pfam" id="PF08241"/>
    </source>
</evidence>
<organism evidence="5 6">
    <name type="scientific">Dacryopinax primogenitus (strain DJM 731)</name>
    <name type="common">Brown rot fungus</name>
    <dbReference type="NCBI Taxonomy" id="1858805"/>
    <lineage>
        <taxon>Eukaryota</taxon>
        <taxon>Fungi</taxon>
        <taxon>Dikarya</taxon>
        <taxon>Basidiomycota</taxon>
        <taxon>Agaricomycotina</taxon>
        <taxon>Dacrymycetes</taxon>
        <taxon>Dacrymycetales</taxon>
        <taxon>Dacrymycetaceae</taxon>
        <taxon>Dacryopinax</taxon>
    </lineage>
</organism>
<accession>M5FPT5</accession>
<comment type="similarity">
    <text evidence="1">Belongs to the methyltransferase superfamily.</text>
</comment>
<dbReference type="PANTHER" id="PTHR44942">
    <property type="entry name" value="METHYLTRANSF_11 DOMAIN-CONTAINING PROTEIN"/>
    <property type="match status" value="1"/>
</dbReference>
<dbReference type="OrthoDB" id="10027013at2759"/>
<keyword evidence="6" id="KW-1185">Reference proteome</keyword>
<evidence type="ECO:0000256" key="2">
    <source>
        <dbReference type="ARBA" id="ARBA00022603"/>
    </source>
</evidence>
<dbReference type="PANTHER" id="PTHR44942:SF4">
    <property type="entry name" value="METHYLTRANSFERASE TYPE 11 DOMAIN-CONTAINING PROTEIN"/>
    <property type="match status" value="1"/>
</dbReference>
<protein>
    <submittedName>
        <fullName evidence="5">S-adenosyl-L-methionine-dependent methyltransferase</fullName>
    </submittedName>
</protein>
<dbReference type="InterPro" id="IPR029063">
    <property type="entry name" value="SAM-dependent_MTases_sf"/>
</dbReference>
<keyword evidence="2 5" id="KW-0489">Methyltransferase</keyword>
<dbReference type="InterPro" id="IPR013216">
    <property type="entry name" value="Methyltransf_11"/>
</dbReference>
<dbReference type="InterPro" id="IPR051052">
    <property type="entry name" value="Diverse_substrate_MTase"/>
</dbReference>
<dbReference type="Gene3D" id="3.40.50.150">
    <property type="entry name" value="Vaccinia Virus protein VP39"/>
    <property type="match status" value="1"/>
</dbReference>
<evidence type="ECO:0000256" key="3">
    <source>
        <dbReference type="ARBA" id="ARBA00022679"/>
    </source>
</evidence>
<evidence type="ECO:0000313" key="6">
    <source>
        <dbReference type="Proteomes" id="UP000030653"/>
    </source>
</evidence>
<dbReference type="Proteomes" id="UP000030653">
    <property type="component" value="Unassembled WGS sequence"/>
</dbReference>
<evidence type="ECO:0000256" key="1">
    <source>
        <dbReference type="ARBA" id="ARBA00008361"/>
    </source>
</evidence>
<proteinExistence type="inferred from homology"/>
<dbReference type="SUPFAM" id="SSF53335">
    <property type="entry name" value="S-adenosyl-L-methionine-dependent methyltransferases"/>
    <property type="match status" value="1"/>
</dbReference>
<dbReference type="CDD" id="cd02440">
    <property type="entry name" value="AdoMet_MTases"/>
    <property type="match status" value="1"/>
</dbReference>
<feature type="domain" description="Methyltransferase type 11" evidence="4">
    <location>
        <begin position="44"/>
        <end position="141"/>
    </location>
</feature>
<reference evidence="5 6" key="1">
    <citation type="journal article" date="2012" name="Science">
        <title>The Paleozoic origin of enzymatic lignin decomposition reconstructed from 31 fungal genomes.</title>
        <authorList>
            <person name="Floudas D."/>
            <person name="Binder M."/>
            <person name="Riley R."/>
            <person name="Barry K."/>
            <person name="Blanchette R.A."/>
            <person name="Henrissat B."/>
            <person name="Martinez A.T."/>
            <person name="Otillar R."/>
            <person name="Spatafora J.W."/>
            <person name="Yadav J.S."/>
            <person name="Aerts A."/>
            <person name="Benoit I."/>
            <person name="Boyd A."/>
            <person name="Carlson A."/>
            <person name="Copeland A."/>
            <person name="Coutinho P.M."/>
            <person name="de Vries R.P."/>
            <person name="Ferreira P."/>
            <person name="Findley K."/>
            <person name="Foster B."/>
            <person name="Gaskell J."/>
            <person name="Glotzer D."/>
            <person name="Gorecki P."/>
            <person name="Heitman J."/>
            <person name="Hesse C."/>
            <person name="Hori C."/>
            <person name="Igarashi K."/>
            <person name="Jurgens J.A."/>
            <person name="Kallen N."/>
            <person name="Kersten P."/>
            <person name="Kohler A."/>
            <person name="Kuees U."/>
            <person name="Kumar T.K.A."/>
            <person name="Kuo A."/>
            <person name="LaButti K."/>
            <person name="Larrondo L.F."/>
            <person name="Lindquist E."/>
            <person name="Ling A."/>
            <person name="Lombard V."/>
            <person name="Lucas S."/>
            <person name="Lundell T."/>
            <person name="Martin R."/>
            <person name="McLaughlin D.J."/>
            <person name="Morgenstern I."/>
            <person name="Morin E."/>
            <person name="Murat C."/>
            <person name="Nagy L.G."/>
            <person name="Nolan M."/>
            <person name="Ohm R.A."/>
            <person name="Patyshakuliyeva A."/>
            <person name="Rokas A."/>
            <person name="Ruiz-Duenas F.J."/>
            <person name="Sabat G."/>
            <person name="Salamov A."/>
            <person name="Samejima M."/>
            <person name="Schmutz J."/>
            <person name="Slot J.C."/>
            <person name="St John F."/>
            <person name="Stenlid J."/>
            <person name="Sun H."/>
            <person name="Sun S."/>
            <person name="Syed K."/>
            <person name="Tsang A."/>
            <person name="Wiebenga A."/>
            <person name="Young D."/>
            <person name="Pisabarro A."/>
            <person name="Eastwood D.C."/>
            <person name="Martin F."/>
            <person name="Cullen D."/>
            <person name="Grigoriev I.V."/>
            <person name="Hibbett D.S."/>
        </authorList>
    </citation>
    <scope>NUCLEOTIDE SEQUENCE [LARGE SCALE GENOMIC DNA]</scope>
    <source>
        <strain evidence="5 6">DJM-731 SS1</strain>
    </source>
</reference>
<dbReference type="GeneID" id="63682647"/>
<dbReference type="GO" id="GO:0008757">
    <property type="term" value="F:S-adenosylmethionine-dependent methyltransferase activity"/>
    <property type="evidence" value="ECO:0007669"/>
    <property type="project" value="InterPro"/>
</dbReference>
<name>M5FPT5_DACPD</name>
<gene>
    <name evidence="5" type="ORF">DACRYDRAFT_101788</name>
</gene>